<name>A0A9W8BIS8_9FUNG</name>
<dbReference type="PROSITE" id="PS50128">
    <property type="entry name" value="SURP"/>
    <property type="match status" value="2"/>
</dbReference>
<organism evidence="3 4">
    <name type="scientific">Coemansia thaxteri</name>
    <dbReference type="NCBI Taxonomy" id="2663907"/>
    <lineage>
        <taxon>Eukaryota</taxon>
        <taxon>Fungi</taxon>
        <taxon>Fungi incertae sedis</taxon>
        <taxon>Zoopagomycota</taxon>
        <taxon>Kickxellomycotina</taxon>
        <taxon>Kickxellomycetes</taxon>
        <taxon>Kickxellales</taxon>
        <taxon>Kickxellaceae</taxon>
        <taxon>Coemansia</taxon>
    </lineage>
</organism>
<feature type="region of interest" description="Disordered" evidence="1">
    <location>
        <begin position="141"/>
        <end position="163"/>
    </location>
</feature>
<evidence type="ECO:0000256" key="1">
    <source>
        <dbReference type="SAM" id="MobiDB-lite"/>
    </source>
</evidence>
<dbReference type="SUPFAM" id="SSF109905">
    <property type="entry name" value="Surp module (SWAP domain)"/>
    <property type="match status" value="2"/>
</dbReference>
<dbReference type="AlphaFoldDB" id="A0A9W8BIS8"/>
<comment type="caution">
    <text evidence="3">The sequence shown here is derived from an EMBL/GenBank/DDBJ whole genome shotgun (WGS) entry which is preliminary data.</text>
</comment>
<accession>A0A9W8BIS8</accession>
<reference evidence="3" key="1">
    <citation type="submission" date="2022-07" db="EMBL/GenBank/DDBJ databases">
        <title>Phylogenomic reconstructions and comparative analyses of Kickxellomycotina fungi.</title>
        <authorList>
            <person name="Reynolds N.K."/>
            <person name="Stajich J.E."/>
            <person name="Barry K."/>
            <person name="Grigoriev I.V."/>
            <person name="Crous P."/>
            <person name="Smith M.E."/>
        </authorList>
    </citation>
    <scope>NUCLEOTIDE SEQUENCE</scope>
    <source>
        <strain evidence="3">IMI 214461</strain>
    </source>
</reference>
<dbReference type="GO" id="GO:0006396">
    <property type="term" value="P:RNA processing"/>
    <property type="evidence" value="ECO:0007669"/>
    <property type="project" value="InterPro"/>
</dbReference>
<proteinExistence type="predicted"/>
<gene>
    <name evidence="3" type="ORF">H4R26_003561</name>
</gene>
<sequence length="482" mass="53043">MNAHKVRQQARQEWLKRKRQVHGPDFLAGDDDGTNDNSQDLIVFGYSACLFSKHDSTRDTVGLINLPLNDGSLASADRFDIRHLLLPLSAVNNTGVKNLNCLPDPELNDQRFLTLNDEYICEVGVFNMDFEERRAFIEKIPQTSQAKPTDSEKDSGAGCHEAPLQCDGEGRPIVASANSDVELASKSNEPLSLPFTAPDGLRLPLSQRHFEIIESTARFVSDQPADKAGRMEIMIQGRQASNSDFAFLHRASPLHAFYLHLRWLMQTGLYGYNNSSDSSSDSDHSNSPEEGVQSSSRPDLAPECIVTTGDNSENPTSQAGQRQQEPIDPVELELPEDTQVPASQDSRALIDKVACLVAKSPTPAKLEQTLRIEKATASAAYAFLSPFDKLNGYYCFRRDCHINGVEDAIVEAALSTALDRQGALANPTPAPAEKAEKVETEREQQGDAGTCSTADDVASLQAKRRRLAAEFLMKKRQQAQQQ</sequence>
<feature type="region of interest" description="Disordered" evidence="1">
    <location>
        <begin position="275"/>
        <end position="326"/>
    </location>
</feature>
<feature type="compositionally biased region" description="Basic and acidic residues" evidence="1">
    <location>
        <begin position="433"/>
        <end position="445"/>
    </location>
</feature>
<feature type="compositionally biased region" description="Polar residues" evidence="1">
    <location>
        <begin position="308"/>
        <end position="324"/>
    </location>
</feature>
<dbReference type="Proteomes" id="UP001150907">
    <property type="component" value="Unassembled WGS sequence"/>
</dbReference>
<feature type="domain" description="SURP motif" evidence="2">
    <location>
        <begin position="212"/>
        <end position="258"/>
    </location>
</feature>
<dbReference type="Gene3D" id="1.10.10.790">
    <property type="entry name" value="Surp module"/>
    <property type="match status" value="2"/>
</dbReference>
<evidence type="ECO:0000313" key="4">
    <source>
        <dbReference type="Proteomes" id="UP001150907"/>
    </source>
</evidence>
<dbReference type="OrthoDB" id="447637at2759"/>
<dbReference type="Pfam" id="PF01805">
    <property type="entry name" value="Surp"/>
    <property type="match status" value="1"/>
</dbReference>
<evidence type="ECO:0000313" key="3">
    <source>
        <dbReference type="EMBL" id="KAJ2002531.1"/>
    </source>
</evidence>
<keyword evidence="4" id="KW-1185">Reference proteome</keyword>
<evidence type="ECO:0000259" key="2">
    <source>
        <dbReference type="PROSITE" id="PS50128"/>
    </source>
</evidence>
<dbReference type="EMBL" id="JANBQF010000293">
    <property type="protein sequence ID" value="KAJ2002531.1"/>
    <property type="molecule type" value="Genomic_DNA"/>
</dbReference>
<dbReference type="GO" id="GO:0003723">
    <property type="term" value="F:RNA binding"/>
    <property type="evidence" value="ECO:0007669"/>
    <property type="project" value="InterPro"/>
</dbReference>
<protein>
    <recommendedName>
        <fullName evidence="2">SURP motif domain-containing protein</fullName>
    </recommendedName>
</protein>
<dbReference type="InterPro" id="IPR000061">
    <property type="entry name" value="Surp"/>
</dbReference>
<feature type="domain" description="SURP motif" evidence="2">
    <location>
        <begin position="349"/>
        <end position="394"/>
    </location>
</feature>
<dbReference type="SMART" id="SM00648">
    <property type="entry name" value="SWAP"/>
    <property type="match status" value="2"/>
</dbReference>
<dbReference type="InterPro" id="IPR035967">
    <property type="entry name" value="SWAP/Surp_sf"/>
</dbReference>
<feature type="region of interest" description="Disordered" evidence="1">
    <location>
        <begin position="422"/>
        <end position="455"/>
    </location>
</feature>